<dbReference type="Proteomes" id="UP001430796">
    <property type="component" value="Unassembled WGS sequence"/>
</dbReference>
<evidence type="ECO:0000313" key="3">
    <source>
        <dbReference type="Proteomes" id="UP001430796"/>
    </source>
</evidence>
<evidence type="ECO:0000313" key="2">
    <source>
        <dbReference type="EMBL" id="MCF7221864.1"/>
    </source>
</evidence>
<dbReference type="Gene3D" id="3.10.490.10">
    <property type="entry name" value="Gamma-glutamyl cyclotransferase-like"/>
    <property type="match status" value="1"/>
</dbReference>
<dbReference type="InterPro" id="IPR036568">
    <property type="entry name" value="GGCT-like_sf"/>
</dbReference>
<proteinExistence type="predicted"/>
<name>A0ABS9HSG2_9GAMM</name>
<protein>
    <submittedName>
        <fullName evidence="2">Gamma-glutamylcyclotransferase</fullName>
    </submittedName>
</protein>
<dbReference type="SUPFAM" id="SSF110857">
    <property type="entry name" value="Gamma-glutamyl cyclotransferase-like"/>
    <property type="match status" value="1"/>
</dbReference>
<comment type="caution">
    <text evidence="2">The sequence shown here is derived from an EMBL/GenBank/DDBJ whole genome shotgun (WGS) entry which is preliminary data.</text>
</comment>
<dbReference type="CDD" id="cd06661">
    <property type="entry name" value="GGCT_like"/>
    <property type="match status" value="1"/>
</dbReference>
<dbReference type="InterPro" id="IPR013024">
    <property type="entry name" value="GGCT-like"/>
</dbReference>
<dbReference type="EMBL" id="JAKJPO010000004">
    <property type="protein sequence ID" value="MCF7221864.1"/>
    <property type="molecule type" value="Genomic_DNA"/>
</dbReference>
<reference evidence="2" key="2">
    <citation type="submission" date="2022-01" db="EMBL/GenBank/DDBJ databases">
        <authorList>
            <person name="Zhou L.Y."/>
        </authorList>
    </citation>
    <scope>NUCLEOTIDE SEQUENCE</scope>
    <source>
        <strain evidence="2">TLK-CK17</strain>
    </source>
</reference>
<evidence type="ECO:0000259" key="1">
    <source>
        <dbReference type="Pfam" id="PF06094"/>
    </source>
</evidence>
<dbReference type="InterPro" id="IPR009288">
    <property type="entry name" value="AIG2-like_dom"/>
</dbReference>
<reference evidence="2" key="1">
    <citation type="submission" date="2022-01" db="EMBL/GenBank/DDBJ databases">
        <title>Lysobacter chinensis sp. nov., a bacterium isolated from cow dung compost.</title>
        <authorList>
            <person name="Liu Y."/>
        </authorList>
    </citation>
    <scope>NUCLEOTIDE SEQUENCE</scope>
    <source>
        <strain evidence="2">TLK-CK17</strain>
    </source>
</reference>
<dbReference type="Pfam" id="PF06094">
    <property type="entry name" value="GGACT"/>
    <property type="match status" value="1"/>
</dbReference>
<accession>A0ABS9HSG2</accession>
<gene>
    <name evidence="2" type="ORF">L3V18_08720</name>
</gene>
<sequence>MQRRLFGRTLAGSPDALPGYRLDWLEVRDPAAVAASGIVRHPIIHATGADSDRVPGQCLRLSAAELAHADAYEGDDYRRVQVTLASGARAWVYAAPSLASA</sequence>
<keyword evidence="3" id="KW-1185">Reference proteome</keyword>
<feature type="domain" description="Gamma-glutamylcyclotransferase AIG2-like" evidence="1">
    <location>
        <begin position="40"/>
        <end position="96"/>
    </location>
</feature>
<organism evidence="2 3">
    <name type="scientific">Marilutibacter chinensis</name>
    <dbReference type="NCBI Taxonomy" id="2912247"/>
    <lineage>
        <taxon>Bacteria</taxon>
        <taxon>Pseudomonadati</taxon>
        <taxon>Pseudomonadota</taxon>
        <taxon>Gammaproteobacteria</taxon>
        <taxon>Lysobacterales</taxon>
        <taxon>Lysobacteraceae</taxon>
        <taxon>Marilutibacter</taxon>
    </lineage>
</organism>